<feature type="chain" id="PRO_5047525752" evidence="1">
    <location>
        <begin position="28"/>
        <end position="100"/>
    </location>
</feature>
<feature type="signal peptide" evidence="1">
    <location>
        <begin position="1"/>
        <end position="27"/>
    </location>
</feature>
<dbReference type="RefSeq" id="WP_202989878.1">
    <property type="nucleotide sequence ID" value="NZ_JAENHO010000001.1"/>
</dbReference>
<sequence>MTRAFAGIAAAAFTTAALLAVPSAAQAAPTGIQTRYTSTQTSVRYTSGFGMIRAWQDCESSSGQTTFRQYGPWRTINNWSATPKCSTYIVKRGRETNNAS</sequence>
<gene>
    <name evidence="2" type="ORF">JKJ07_04335</name>
</gene>
<evidence type="ECO:0000313" key="3">
    <source>
        <dbReference type="Proteomes" id="UP000598996"/>
    </source>
</evidence>
<keyword evidence="1" id="KW-0732">Signal</keyword>
<reference evidence="2 3" key="1">
    <citation type="submission" date="2021-01" db="EMBL/GenBank/DDBJ databases">
        <title>Actinoplanes sp. nov. LDG1-01 isolated from lichen.</title>
        <authorList>
            <person name="Saeng-In P."/>
            <person name="Phongsopitanun W."/>
            <person name="Kanchanasin P."/>
            <person name="Yuki M."/>
            <person name="Kudo T."/>
            <person name="Ohkuma M."/>
            <person name="Tanasupawat S."/>
        </authorList>
    </citation>
    <scope>NUCLEOTIDE SEQUENCE [LARGE SCALE GENOMIC DNA]</scope>
    <source>
        <strain evidence="2 3">LDG1-01</strain>
    </source>
</reference>
<name>A0ABS1VFR1_9ACTN</name>
<dbReference type="Proteomes" id="UP000598996">
    <property type="component" value="Unassembled WGS sequence"/>
</dbReference>
<dbReference type="EMBL" id="JAENHO010000001">
    <property type="protein sequence ID" value="MBL7253532.1"/>
    <property type="molecule type" value="Genomic_DNA"/>
</dbReference>
<accession>A0ABS1VFR1</accession>
<protein>
    <submittedName>
        <fullName evidence="2">Uncharacterized protein</fullName>
    </submittedName>
</protein>
<evidence type="ECO:0000313" key="2">
    <source>
        <dbReference type="EMBL" id="MBL7253532.1"/>
    </source>
</evidence>
<keyword evidence="3" id="KW-1185">Reference proteome</keyword>
<comment type="caution">
    <text evidence="2">The sequence shown here is derived from an EMBL/GenBank/DDBJ whole genome shotgun (WGS) entry which is preliminary data.</text>
</comment>
<evidence type="ECO:0000256" key="1">
    <source>
        <dbReference type="SAM" id="SignalP"/>
    </source>
</evidence>
<organism evidence="2 3">
    <name type="scientific">Paractinoplanes lichenicola</name>
    <dbReference type="NCBI Taxonomy" id="2802976"/>
    <lineage>
        <taxon>Bacteria</taxon>
        <taxon>Bacillati</taxon>
        <taxon>Actinomycetota</taxon>
        <taxon>Actinomycetes</taxon>
        <taxon>Micromonosporales</taxon>
        <taxon>Micromonosporaceae</taxon>
        <taxon>Paractinoplanes</taxon>
    </lineage>
</organism>
<proteinExistence type="predicted"/>